<evidence type="ECO:0000313" key="1">
    <source>
        <dbReference type="EMBL" id="HCK24536.1"/>
    </source>
</evidence>
<organism evidence="1 2">
    <name type="scientific">Bacteroides graminisolvens</name>
    <dbReference type="NCBI Taxonomy" id="477666"/>
    <lineage>
        <taxon>Bacteria</taxon>
        <taxon>Pseudomonadati</taxon>
        <taxon>Bacteroidota</taxon>
        <taxon>Bacteroidia</taxon>
        <taxon>Bacteroidales</taxon>
        <taxon>Bacteroidaceae</taxon>
        <taxon>Bacteroides</taxon>
    </lineage>
</organism>
<protein>
    <submittedName>
        <fullName evidence="1">Uncharacterized protein</fullName>
    </submittedName>
</protein>
<dbReference type="Proteomes" id="UP000263098">
    <property type="component" value="Unassembled WGS sequence"/>
</dbReference>
<proteinExistence type="predicted"/>
<evidence type="ECO:0000313" key="2">
    <source>
        <dbReference type="Proteomes" id="UP000263098"/>
    </source>
</evidence>
<dbReference type="AlphaFoldDB" id="A0A3D2SI21"/>
<sequence>MKDQLKLLKTCLHNDVPAIVFQGDDAAAVDVLKAALKIYRKKGCSEEFLLDFQSLIEEVKAYQEEFPDKIKVPKLTEHEKELIKSM</sequence>
<comment type="caution">
    <text evidence="1">The sequence shown here is derived from an EMBL/GenBank/DDBJ whole genome shotgun (WGS) entry which is preliminary data.</text>
</comment>
<reference evidence="1 2" key="1">
    <citation type="journal article" date="2018" name="Nat. Biotechnol.">
        <title>A standardized bacterial taxonomy based on genome phylogeny substantially revises the tree of life.</title>
        <authorList>
            <person name="Parks D.H."/>
            <person name="Chuvochina M."/>
            <person name="Waite D.W."/>
            <person name="Rinke C."/>
            <person name="Skarshewski A."/>
            <person name="Chaumeil P.A."/>
            <person name="Hugenholtz P."/>
        </authorList>
    </citation>
    <scope>NUCLEOTIDE SEQUENCE [LARGE SCALE GENOMIC DNA]</scope>
    <source>
        <strain evidence="1">UBA9667</strain>
    </source>
</reference>
<dbReference type="EMBL" id="DPVG01000257">
    <property type="protein sequence ID" value="HCK24536.1"/>
    <property type="molecule type" value="Genomic_DNA"/>
</dbReference>
<gene>
    <name evidence="1" type="ORF">DHW31_07135</name>
</gene>
<accession>A0A3D2SI21</accession>
<name>A0A3D2SI21_9BACE</name>